<name>A0ABV0URZ3_9TELE</name>
<dbReference type="EMBL" id="JAHRIQ010081330">
    <property type="protein sequence ID" value="MEQ2246943.1"/>
    <property type="molecule type" value="Genomic_DNA"/>
</dbReference>
<reference evidence="1 2" key="1">
    <citation type="submission" date="2021-06" db="EMBL/GenBank/DDBJ databases">
        <authorList>
            <person name="Palmer J.M."/>
        </authorList>
    </citation>
    <scope>NUCLEOTIDE SEQUENCE [LARGE SCALE GENOMIC DNA]</scope>
    <source>
        <strain evidence="2">if_2019</strain>
        <tissue evidence="1">Muscle</tissue>
    </source>
</reference>
<protein>
    <submittedName>
        <fullName evidence="1">Uncharacterized protein</fullName>
    </submittedName>
</protein>
<comment type="caution">
    <text evidence="1">The sequence shown here is derived from an EMBL/GenBank/DDBJ whole genome shotgun (WGS) entry which is preliminary data.</text>
</comment>
<keyword evidence="2" id="KW-1185">Reference proteome</keyword>
<gene>
    <name evidence="1" type="ORF">ILYODFUR_004280</name>
</gene>
<sequence length="69" mass="8121">MSLLSSTTSSWLNRLSKVQQCKREERMTRPISQQVGERKHPAITTRLIMILAMKPRQRDGEERIPEEKE</sequence>
<evidence type="ECO:0000313" key="2">
    <source>
        <dbReference type="Proteomes" id="UP001482620"/>
    </source>
</evidence>
<organism evidence="1 2">
    <name type="scientific">Ilyodon furcidens</name>
    <name type="common">goldbreast splitfin</name>
    <dbReference type="NCBI Taxonomy" id="33524"/>
    <lineage>
        <taxon>Eukaryota</taxon>
        <taxon>Metazoa</taxon>
        <taxon>Chordata</taxon>
        <taxon>Craniata</taxon>
        <taxon>Vertebrata</taxon>
        <taxon>Euteleostomi</taxon>
        <taxon>Actinopterygii</taxon>
        <taxon>Neopterygii</taxon>
        <taxon>Teleostei</taxon>
        <taxon>Neoteleostei</taxon>
        <taxon>Acanthomorphata</taxon>
        <taxon>Ovalentaria</taxon>
        <taxon>Atherinomorphae</taxon>
        <taxon>Cyprinodontiformes</taxon>
        <taxon>Goodeidae</taxon>
        <taxon>Ilyodon</taxon>
    </lineage>
</organism>
<accession>A0ABV0URZ3</accession>
<proteinExistence type="predicted"/>
<evidence type="ECO:0000313" key="1">
    <source>
        <dbReference type="EMBL" id="MEQ2246943.1"/>
    </source>
</evidence>
<dbReference type="Proteomes" id="UP001482620">
    <property type="component" value="Unassembled WGS sequence"/>
</dbReference>